<evidence type="ECO:0000256" key="5">
    <source>
        <dbReference type="ARBA" id="ARBA00022748"/>
    </source>
</evidence>
<organism evidence="9 10">
    <name type="scientific">Natronospira elongata</name>
    <dbReference type="NCBI Taxonomy" id="3110268"/>
    <lineage>
        <taxon>Bacteria</taxon>
        <taxon>Pseudomonadati</taxon>
        <taxon>Pseudomonadota</taxon>
        <taxon>Gammaproteobacteria</taxon>
        <taxon>Natronospirales</taxon>
        <taxon>Natronospiraceae</taxon>
        <taxon>Natronospira</taxon>
    </lineage>
</organism>
<dbReference type="InterPro" id="IPR005616">
    <property type="entry name" value="CcmH/CycL/Ccl2/NrfF_N"/>
</dbReference>
<keyword evidence="2 7" id="KW-0349">Heme</keyword>
<feature type="transmembrane region" description="Helical" evidence="7">
    <location>
        <begin position="106"/>
        <end position="128"/>
    </location>
</feature>
<dbReference type="AlphaFoldDB" id="A0AAP6JHX9"/>
<feature type="chain" id="PRO_5042662813" description="Cytochrome c-type biogenesis protein" evidence="7">
    <location>
        <begin position="23"/>
        <end position="146"/>
    </location>
</feature>
<feature type="domain" description="CcmH/CycL/Ccl2/NrfF N-terminal" evidence="8">
    <location>
        <begin position="11"/>
        <end position="145"/>
    </location>
</feature>
<dbReference type="Proteomes" id="UP001302316">
    <property type="component" value="Unassembled WGS sequence"/>
</dbReference>
<sequence length="146" mass="16452">MKLLTPFFILAALALLSLSVQAADPGEPFEDPALEQRYHRIVNELRCLVCQNESIAESNAELAQDLRAQVRTMLADGATDQEIKNYMTERYGDFVLYRPPMRADTLALWFGPAFLLLIGAVVLVVTLVRRARQDAEEEAELEGREQ</sequence>
<dbReference type="EMBL" id="JAYGII010000008">
    <property type="protein sequence ID" value="MEA5445299.1"/>
    <property type="molecule type" value="Genomic_DNA"/>
</dbReference>
<evidence type="ECO:0000256" key="2">
    <source>
        <dbReference type="ARBA" id="ARBA00022617"/>
    </source>
</evidence>
<dbReference type="PANTHER" id="PTHR47870:SF1">
    <property type="entry name" value="CYTOCHROME C-TYPE BIOGENESIS PROTEIN CCMH"/>
    <property type="match status" value="1"/>
</dbReference>
<keyword evidence="7" id="KW-1133">Transmembrane helix</keyword>
<comment type="similarity">
    <text evidence="1 7">Belongs to the CcmH/CycL/Ccl2/NrfF family.</text>
</comment>
<dbReference type="GO" id="GO:0017004">
    <property type="term" value="P:cytochrome complex assembly"/>
    <property type="evidence" value="ECO:0007669"/>
    <property type="project" value="UniProtKB-KW"/>
</dbReference>
<keyword evidence="4 7" id="KW-0732">Signal</keyword>
<dbReference type="GO" id="GO:0046872">
    <property type="term" value="F:metal ion binding"/>
    <property type="evidence" value="ECO:0007669"/>
    <property type="project" value="UniProtKB-KW"/>
</dbReference>
<dbReference type="Pfam" id="PF03918">
    <property type="entry name" value="CcmH"/>
    <property type="match status" value="1"/>
</dbReference>
<gene>
    <name evidence="9" type="ORF">VCB98_05650</name>
</gene>
<dbReference type="RefSeq" id="WP_346050928.1">
    <property type="nucleotide sequence ID" value="NZ_JAYGII010000008.1"/>
</dbReference>
<keyword evidence="5" id="KW-0201">Cytochrome c-type biogenesis</keyword>
<evidence type="ECO:0000256" key="6">
    <source>
        <dbReference type="ARBA" id="ARBA00023004"/>
    </source>
</evidence>
<dbReference type="Gene3D" id="1.10.8.640">
    <property type="entry name" value="Cytochrome C biogenesis protein"/>
    <property type="match status" value="1"/>
</dbReference>
<protein>
    <recommendedName>
        <fullName evidence="7">Cytochrome c-type biogenesis protein</fullName>
    </recommendedName>
</protein>
<evidence type="ECO:0000259" key="8">
    <source>
        <dbReference type="Pfam" id="PF03918"/>
    </source>
</evidence>
<keyword evidence="7" id="KW-0472">Membrane</keyword>
<comment type="function">
    <text evidence="7">Possible subunit of a heme lyase.</text>
</comment>
<keyword evidence="7" id="KW-0812">Transmembrane</keyword>
<evidence type="ECO:0000313" key="10">
    <source>
        <dbReference type="Proteomes" id="UP001302316"/>
    </source>
</evidence>
<name>A0AAP6JHX9_9GAMM</name>
<dbReference type="InterPro" id="IPR038297">
    <property type="entry name" value="CcmH/CycL/NrfF/Ccl2_sf"/>
</dbReference>
<evidence type="ECO:0000256" key="1">
    <source>
        <dbReference type="ARBA" id="ARBA00010342"/>
    </source>
</evidence>
<dbReference type="FunFam" id="1.10.8.640:FF:000001">
    <property type="entry name" value="Cytochrome c-type biogenesis protein"/>
    <property type="match status" value="1"/>
</dbReference>
<reference evidence="9 10" key="1">
    <citation type="submission" date="2023-12" db="EMBL/GenBank/DDBJ databases">
        <title>Whole-genome sequencing of halo(alkali)philic microorganisms from hypersaline lakes.</title>
        <authorList>
            <person name="Sorokin D.Y."/>
            <person name="Merkel A.Y."/>
            <person name="Messina E."/>
            <person name="Yakimov M."/>
        </authorList>
    </citation>
    <scope>NUCLEOTIDE SEQUENCE [LARGE SCALE GENOMIC DNA]</scope>
    <source>
        <strain evidence="9 10">AB-CW1</strain>
    </source>
</reference>
<keyword evidence="3 7" id="KW-0479">Metal-binding</keyword>
<keyword evidence="10" id="KW-1185">Reference proteome</keyword>
<evidence type="ECO:0000313" key="9">
    <source>
        <dbReference type="EMBL" id="MEA5445299.1"/>
    </source>
</evidence>
<proteinExistence type="inferred from homology"/>
<feature type="signal peptide" evidence="7">
    <location>
        <begin position="1"/>
        <end position="22"/>
    </location>
</feature>
<evidence type="ECO:0000256" key="3">
    <source>
        <dbReference type="ARBA" id="ARBA00022723"/>
    </source>
</evidence>
<dbReference type="InterPro" id="IPR051263">
    <property type="entry name" value="C-type_cytochrome_biogenesis"/>
</dbReference>
<dbReference type="PANTHER" id="PTHR47870">
    <property type="entry name" value="CYTOCHROME C-TYPE BIOGENESIS PROTEIN CCMH"/>
    <property type="match status" value="1"/>
</dbReference>
<evidence type="ECO:0000256" key="7">
    <source>
        <dbReference type="RuleBase" id="RU364112"/>
    </source>
</evidence>
<evidence type="ECO:0000256" key="4">
    <source>
        <dbReference type="ARBA" id="ARBA00022729"/>
    </source>
</evidence>
<dbReference type="CDD" id="cd16378">
    <property type="entry name" value="CcmH_N"/>
    <property type="match status" value="1"/>
</dbReference>
<accession>A0AAP6JHX9</accession>
<comment type="caution">
    <text evidence="9">The sequence shown here is derived from an EMBL/GenBank/DDBJ whole genome shotgun (WGS) entry which is preliminary data.</text>
</comment>
<dbReference type="GO" id="GO:0005886">
    <property type="term" value="C:plasma membrane"/>
    <property type="evidence" value="ECO:0007669"/>
    <property type="project" value="TreeGrafter"/>
</dbReference>
<keyword evidence="6 7" id="KW-0408">Iron</keyword>